<evidence type="ECO:0000313" key="2">
    <source>
        <dbReference type="EMBL" id="GAA0395050.1"/>
    </source>
</evidence>
<evidence type="ECO:0000313" key="3">
    <source>
        <dbReference type="Proteomes" id="UP001500791"/>
    </source>
</evidence>
<comment type="caution">
    <text evidence="2">The sequence shown here is derived from an EMBL/GenBank/DDBJ whole genome shotgun (WGS) entry which is preliminary data.</text>
</comment>
<proteinExistence type="predicted"/>
<name>A0ABN0YGP7_9CAUL</name>
<organism evidence="2 3">
    <name type="scientific">Brevundimonas terrae</name>
    <dbReference type="NCBI Taxonomy" id="363631"/>
    <lineage>
        <taxon>Bacteria</taxon>
        <taxon>Pseudomonadati</taxon>
        <taxon>Pseudomonadota</taxon>
        <taxon>Alphaproteobacteria</taxon>
        <taxon>Caulobacterales</taxon>
        <taxon>Caulobacteraceae</taxon>
        <taxon>Brevundimonas</taxon>
    </lineage>
</organism>
<gene>
    <name evidence="2" type="ORF">GCM10009093_22000</name>
</gene>
<dbReference type="InterPro" id="IPR038740">
    <property type="entry name" value="BioF2-like_GNAT_dom"/>
</dbReference>
<dbReference type="RefSeq" id="WP_167178096.1">
    <property type="nucleotide sequence ID" value="NZ_JAASQT010000003.1"/>
</dbReference>
<dbReference type="InterPro" id="IPR016181">
    <property type="entry name" value="Acyl_CoA_acyltransferase"/>
</dbReference>
<dbReference type="EMBL" id="BAAAEJ010000008">
    <property type="protein sequence ID" value="GAA0395050.1"/>
    <property type="molecule type" value="Genomic_DNA"/>
</dbReference>
<keyword evidence="3" id="KW-1185">Reference proteome</keyword>
<dbReference type="Proteomes" id="UP001500791">
    <property type="component" value="Unassembled WGS sequence"/>
</dbReference>
<dbReference type="SUPFAM" id="SSF55729">
    <property type="entry name" value="Acyl-CoA N-acyltransferases (Nat)"/>
    <property type="match status" value="1"/>
</dbReference>
<reference evidence="2 3" key="1">
    <citation type="journal article" date="2019" name="Int. J. Syst. Evol. Microbiol.">
        <title>The Global Catalogue of Microorganisms (GCM) 10K type strain sequencing project: providing services to taxonomists for standard genome sequencing and annotation.</title>
        <authorList>
            <consortium name="The Broad Institute Genomics Platform"/>
            <consortium name="The Broad Institute Genome Sequencing Center for Infectious Disease"/>
            <person name="Wu L."/>
            <person name="Ma J."/>
        </authorList>
    </citation>
    <scope>NUCLEOTIDE SEQUENCE [LARGE SCALE GENOMIC DNA]</scope>
    <source>
        <strain evidence="2 3">JCM 13476</strain>
    </source>
</reference>
<dbReference type="Pfam" id="PF13480">
    <property type="entry name" value="Acetyltransf_6"/>
    <property type="match status" value="1"/>
</dbReference>
<dbReference type="Gene3D" id="3.40.630.30">
    <property type="match status" value="1"/>
</dbReference>
<accession>A0ABN0YGP7</accession>
<evidence type="ECO:0000259" key="1">
    <source>
        <dbReference type="Pfam" id="PF13480"/>
    </source>
</evidence>
<sequence length="373" mass="42472">MGLEAVTIPMRDLTPHERQLWQEWQGARPQLRSPFFNIGFSDAVASEGSDVAVAKLYEAGRLIGFFPYQRRGGTAYPVGAPMNDYHAVIGDPHTRVTLEDVARLLPTKRLSVNSWIGPDNGPDDDRYLRQSTCQATIGPDGYDMWFEGRRIQHNKYFKDKARSRRGMEAAFGPMRVQIEGANHDMLEQLIHLKSQQYRRTGRHDIFGPKWTRRLLHRLLDGDDSFKASLASLWAGDTLLAMELSLHADGVWHFWFPAYLEIGAKYSPGIWLSMETMRQVCTDGYDEFDYGFSGEAYKKYFCNRSEQVVEAIVGAGDWTDLVRLAAKRPDLAVSIRRRWAAIEASEPRWTGRMVGTILAGRGFMSRIARKESSK</sequence>
<feature type="domain" description="BioF2-like acetyltransferase" evidence="1">
    <location>
        <begin position="158"/>
        <end position="298"/>
    </location>
</feature>
<protein>
    <submittedName>
        <fullName evidence="2">GNAT family N-acetyltransferase</fullName>
    </submittedName>
</protein>